<dbReference type="OrthoDB" id="9818543at2"/>
<dbReference type="AlphaFoldDB" id="A0A285MQL9"/>
<organism evidence="2 3">
    <name type="scientific">Flagellimonas pacifica</name>
    <dbReference type="NCBI Taxonomy" id="1247520"/>
    <lineage>
        <taxon>Bacteria</taxon>
        <taxon>Pseudomonadati</taxon>
        <taxon>Bacteroidota</taxon>
        <taxon>Flavobacteriia</taxon>
        <taxon>Flavobacteriales</taxon>
        <taxon>Flavobacteriaceae</taxon>
        <taxon>Flagellimonas</taxon>
    </lineage>
</organism>
<evidence type="ECO:0000313" key="3">
    <source>
        <dbReference type="Proteomes" id="UP000219048"/>
    </source>
</evidence>
<feature type="transmembrane region" description="Helical" evidence="1">
    <location>
        <begin position="60"/>
        <end position="81"/>
    </location>
</feature>
<dbReference type="Proteomes" id="UP000219048">
    <property type="component" value="Unassembled WGS sequence"/>
</dbReference>
<keyword evidence="1" id="KW-1133">Transmembrane helix</keyword>
<gene>
    <name evidence="2" type="ORF">SAMN06265377_1289</name>
</gene>
<keyword evidence="1" id="KW-0812">Transmembrane</keyword>
<feature type="transmembrane region" description="Helical" evidence="1">
    <location>
        <begin position="21"/>
        <end position="48"/>
    </location>
</feature>
<keyword evidence="3" id="KW-1185">Reference proteome</keyword>
<sequence length="317" mass="36587">MRNISFKNVFSERNRKILFGSTKLGIVAILIGFIASICSELIADLILFGTLEKYINFDKVVLVIENLSATLFSIGLLSILFNTFQYAKFLNLVETRFNEIVNKELPPEIKNIKNQGITDIYDNLDTNILGKRLWKIRDRRVKVLKIWMPNIESICPAIIDAVNNRGCRFHVMLLDPISQGAIDARVESLKDSDSMTSNYIKEQIRLNEERIVGLLDHIDEDKYDQLILKSFTSFVSVSLFGFGDTYWVGLYLRNRLATNGMIFKFESAHKPRFGEIDRHFKTEWKEAKLNELYIKKLKSLNVSESSIEKIRKLECNG</sequence>
<name>A0A285MQL9_9FLAO</name>
<evidence type="ECO:0000313" key="2">
    <source>
        <dbReference type="EMBL" id="SNY99482.1"/>
    </source>
</evidence>
<accession>A0A285MQL9</accession>
<protein>
    <submittedName>
        <fullName evidence="2">Uncharacterized protein</fullName>
    </submittedName>
</protein>
<proteinExistence type="predicted"/>
<reference evidence="3" key="1">
    <citation type="submission" date="2017-09" db="EMBL/GenBank/DDBJ databases">
        <authorList>
            <person name="Varghese N."/>
            <person name="Submissions S."/>
        </authorList>
    </citation>
    <scope>NUCLEOTIDE SEQUENCE [LARGE SCALE GENOMIC DNA]</scope>
    <source>
        <strain evidence="3">DSM 25885</strain>
    </source>
</reference>
<evidence type="ECO:0000256" key="1">
    <source>
        <dbReference type="SAM" id="Phobius"/>
    </source>
</evidence>
<dbReference type="EMBL" id="OBEH01000002">
    <property type="protein sequence ID" value="SNY99482.1"/>
    <property type="molecule type" value="Genomic_DNA"/>
</dbReference>
<keyword evidence="1" id="KW-0472">Membrane</keyword>
<dbReference type="RefSeq" id="WP_097044976.1">
    <property type="nucleotide sequence ID" value="NZ_OBEH01000002.1"/>
</dbReference>